<evidence type="ECO:0000313" key="6">
    <source>
        <dbReference type="Proteomes" id="UP001165065"/>
    </source>
</evidence>
<dbReference type="PANTHER" id="PTHR31288">
    <property type="entry name" value="O-FUCOSYLTRANSFERASE FAMILY PROTEIN"/>
    <property type="match status" value="1"/>
</dbReference>
<feature type="region of interest" description="Disordered" evidence="4">
    <location>
        <begin position="1"/>
        <end position="22"/>
    </location>
</feature>
<keyword evidence="3" id="KW-0119">Carbohydrate metabolism</keyword>
<feature type="compositionally biased region" description="Basic and acidic residues" evidence="4">
    <location>
        <begin position="1"/>
        <end position="15"/>
    </location>
</feature>
<dbReference type="Gene3D" id="3.40.50.150">
    <property type="entry name" value="Vaccinia Virus protein VP39"/>
    <property type="match status" value="1"/>
</dbReference>
<organism evidence="5 6">
    <name type="scientific">Triparma columacea</name>
    <dbReference type="NCBI Taxonomy" id="722753"/>
    <lineage>
        <taxon>Eukaryota</taxon>
        <taxon>Sar</taxon>
        <taxon>Stramenopiles</taxon>
        <taxon>Ochrophyta</taxon>
        <taxon>Bolidophyceae</taxon>
        <taxon>Parmales</taxon>
        <taxon>Triparmaceae</taxon>
        <taxon>Triparma</taxon>
    </lineage>
</organism>
<dbReference type="CDD" id="cd11296">
    <property type="entry name" value="O-FucT_like"/>
    <property type="match status" value="1"/>
</dbReference>
<dbReference type="Proteomes" id="UP001165065">
    <property type="component" value="Unassembled WGS sequence"/>
</dbReference>
<evidence type="ECO:0008006" key="7">
    <source>
        <dbReference type="Google" id="ProtNLM"/>
    </source>
</evidence>
<accession>A0A9W7LD74</accession>
<dbReference type="GO" id="GO:0016740">
    <property type="term" value="F:transferase activity"/>
    <property type="evidence" value="ECO:0007669"/>
    <property type="project" value="UniProtKB-KW"/>
</dbReference>
<proteinExistence type="predicted"/>
<dbReference type="InterPro" id="IPR019378">
    <property type="entry name" value="GDP-Fuc_O-FucTrfase"/>
</dbReference>
<evidence type="ECO:0000256" key="3">
    <source>
        <dbReference type="ARBA" id="ARBA00023277"/>
    </source>
</evidence>
<protein>
    <recommendedName>
        <fullName evidence="7">O-fucosyltransferase family protein</fullName>
    </recommendedName>
</protein>
<evidence type="ECO:0000313" key="5">
    <source>
        <dbReference type="EMBL" id="GMI45372.1"/>
    </source>
</evidence>
<dbReference type="Pfam" id="PF10250">
    <property type="entry name" value="O-FucT"/>
    <property type="match status" value="1"/>
</dbReference>
<dbReference type="Gene3D" id="3.40.50.11340">
    <property type="match status" value="1"/>
</dbReference>
<evidence type="ECO:0000256" key="4">
    <source>
        <dbReference type="SAM" id="MobiDB-lite"/>
    </source>
</evidence>
<keyword evidence="6" id="KW-1185">Reference proteome</keyword>
<dbReference type="EMBL" id="BRYA01000245">
    <property type="protein sequence ID" value="GMI45372.1"/>
    <property type="molecule type" value="Genomic_DNA"/>
</dbReference>
<name>A0A9W7LD74_9STRA</name>
<keyword evidence="2" id="KW-0294">Fucose metabolism</keyword>
<dbReference type="AlphaFoldDB" id="A0A9W7LD74"/>
<dbReference type="InterPro" id="IPR029063">
    <property type="entry name" value="SAM-dependent_MTases_sf"/>
</dbReference>
<dbReference type="OrthoDB" id="204567at2759"/>
<evidence type="ECO:0000256" key="1">
    <source>
        <dbReference type="ARBA" id="ARBA00022679"/>
    </source>
</evidence>
<sequence length="927" mass="103368">MDVEKYIHEKERDGEGESEDQEVDKELEFTNIMSPANGSTYETDTAIRLKLGGYWGNSSIVYQFDNNKPASFSSSLVLNMDSLHPGSHTISVIIISDADGSPFTNLATSYFTIGELVTILPSLSLSTNSWYSLYPRHLWVRNIVYSGVNVMHLEAAASRVAAERMGMAAPEEGVDTRLSRIQDSCPSSYLLYRTPIHGLNNQKNDIMSAIAIANRVGRTLVLPHLFGDLMQTTNEILTFNRVFDADHLVDALEGYVCFASFPTLENFEDYEESKVKILHHGSMESLGFYARLLEGLGEEKYVMLDRPVEELAQFPVNMMYLPEIAREIRNALRAAPEIRAVADTVVDGFESAGGGYLALHLRIEDDWKVHCEGQERAHFGGAVRMWWGVEEVAKKLDVFLGGEGGRNLQNIYIAVGNVDESVLGPLYALEAKHSMKIWRKGDVGRDLPHIVNAALDFEICTRANIFVGNSFSSFAMEVSKQVENSYLYNIEAETFEKRTDRGLLIDPHDATRVAREDGGLGEEGFQDFLFLHSVREKPPIHMRSSHEVPHTMMENPYPLVRTDVTNKFTGTTKTFVLFESEEEASVVSTFCEEMFEGGGGVEDCKVVLRGVIEEKREASAIVAEKEKRDRKYCGSRLVDGDAMKITRSYMETIGEVGANDVFDVHAKVVQRLYPSMKKLGGEVGTDKVVHHGYHRFYERHLGGLREKPIKMLEIGLARGSSMNMWCGYFPAAEIYGVDITLHTHCQPCKLGDGIYVFSGDTMDDEFLRKMGGVVGEVGGVDLIVDDGAHTPRSQLLAFNLLFGEVLRGGGIYVIEDIETSYWTRGNLYGYEFGGGGVGERGGENVVEVFKGLADSVNREFFTAKGVWGVAGLEDDVVREVESVEFGQNVIIVRKREQSDFGGEDGGEEFYERYYRMAENVEGYEGGA</sequence>
<dbReference type="PANTHER" id="PTHR31288:SF22">
    <property type="entry name" value="O-FUCOSYLTRANSFERASE 9"/>
    <property type="match status" value="1"/>
</dbReference>
<comment type="caution">
    <text evidence="5">The sequence shown here is derived from an EMBL/GenBank/DDBJ whole genome shotgun (WGS) entry which is preliminary data.</text>
</comment>
<dbReference type="InterPro" id="IPR024709">
    <property type="entry name" value="FucosylTrfase_pln"/>
</dbReference>
<evidence type="ECO:0000256" key="2">
    <source>
        <dbReference type="ARBA" id="ARBA00023253"/>
    </source>
</evidence>
<keyword evidence="1" id="KW-0808">Transferase</keyword>
<reference evidence="6" key="1">
    <citation type="journal article" date="2023" name="Commun. Biol.">
        <title>Genome analysis of Parmales, the sister group of diatoms, reveals the evolutionary specialization of diatoms from phago-mixotrophs to photoautotrophs.</title>
        <authorList>
            <person name="Ban H."/>
            <person name="Sato S."/>
            <person name="Yoshikawa S."/>
            <person name="Yamada K."/>
            <person name="Nakamura Y."/>
            <person name="Ichinomiya M."/>
            <person name="Sato N."/>
            <person name="Blanc-Mathieu R."/>
            <person name="Endo H."/>
            <person name="Kuwata A."/>
            <person name="Ogata H."/>
        </authorList>
    </citation>
    <scope>NUCLEOTIDE SEQUENCE [LARGE SCALE GENOMIC DNA]</scope>
</reference>
<dbReference type="GO" id="GO:0006004">
    <property type="term" value="P:fucose metabolic process"/>
    <property type="evidence" value="ECO:0007669"/>
    <property type="project" value="UniProtKB-KW"/>
</dbReference>
<gene>
    <name evidence="5" type="ORF">TrCOL_g8778</name>
</gene>
<dbReference type="SUPFAM" id="SSF53335">
    <property type="entry name" value="S-adenosyl-L-methionine-dependent methyltransferases"/>
    <property type="match status" value="1"/>
</dbReference>
<dbReference type="Gene3D" id="3.40.50.11350">
    <property type="match status" value="1"/>
</dbReference>